<dbReference type="Proteomes" id="UP000008177">
    <property type="component" value="Unplaced contigs"/>
</dbReference>
<protein>
    <submittedName>
        <fullName evidence="1">Uncharacterized protein</fullName>
    </submittedName>
</protein>
<reference evidence="2" key="1">
    <citation type="journal article" date="2011" name="PLoS Genet.">
        <title>Genomic analysis of the necrotrophic fungal pathogens Sclerotinia sclerotiorum and Botrytis cinerea.</title>
        <authorList>
            <person name="Amselem J."/>
            <person name="Cuomo C.A."/>
            <person name="van Kan J.A."/>
            <person name="Viaud M."/>
            <person name="Benito E.P."/>
            <person name="Couloux A."/>
            <person name="Coutinho P.M."/>
            <person name="de Vries R.P."/>
            <person name="Dyer P.S."/>
            <person name="Fillinger S."/>
            <person name="Fournier E."/>
            <person name="Gout L."/>
            <person name="Hahn M."/>
            <person name="Kohn L."/>
            <person name="Lapalu N."/>
            <person name="Plummer K.M."/>
            <person name="Pradier J.M."/>
            <person name="Quevillon E."/>
            <person name="Sharon A."/>
            <person name="Simon A."/>
            <person name="ten Have A."/>
            <person name="Tudzynski B."/>
            <person name="Tudzynski P."/>
            <person name="Wincker P."/>
            <person name="Andrew M."/>
            <person name="Anthouard V."/>
            <person name="Beever R.E."/>
            <person name="Beffa R."/>
            <person name="Benoit I."/>
            <person name="Bouzid O."/>
            <person name="Brault B."/>
            <person name="Chen Z."/>
            <person name="Choquer M."/>
            <person name="Collemare J."/>
            <person name="Cotton P."/>
            <person name="Danchin E.G."/>
            <person name="Da Silva C."/>
            <person name="Gautier A."/>
            <person name="Giraud C."/>
            <person name="Giraud T."/>
            <person name="Gonzalez C."/>
            <person name="Grossetete S."/>
            <person name="Guldener U."/>
            <person name="Henrissat B."/>
            <person name="Howlett B.J."/>
            <person name="Kodira C."/>
            <person name="Kretschmer M."/>
            <person name="Lappartient A."/>
            <person name="Leroch M."/>
            <person name="Levis C."/>
            <person name="Mauceli E."/>
            <person name="Neuveglise C."/>
            <person name="Oeser B."/>
            <person name="Pearson M."/>
            <person name="Poulain J."/>
            <person name="Poussereau N."/>
            <person name="Quesneville H."/>
            <person name="Rascle C."/>
            <person name="Schumacher J."/>
            <person name="Segurens B."/>
            <person name="Sexton A."/>
            <person name="Silva E."/>
            <person name="Sirven C."/>
            <person name="Soanes D.M."/>
            <person name="Talbot N.J."/>
            <person name="Templeton M."/>
            <person name="Yandava C."/>
            <person name="Yarden O."/>
            <person name="Zeng Q."/>
            <person name="Rollins J.A."/>
            <person name="Lebrun M.H."/>
            <person name="Dickman M."/>
        </authorList>
    </citation>
    <scope>NUCLEOTIDE SEQUENCE [LARGE SCALE GENOMIC DNA]</scope>
    <source>
        <strain evidence="2">T4</strain>
    </source>
</reference>
<name>G2YPV6_BOTF4</name>
<organism evidence="1 2">
    <name type="scientific">Botryotinia fuckeliana (strain T4)</name>
    <name type="common">Noble rot fungus</name>
    <name type="synonym">Botrytis cinerea</name>
    <dbReference type="NCBI Taxonomy" id="999810"/>
    <lineage>
        <taxon>Eukaryota</taxon>
        <taxon>Fungi</taxon>
        <taxon>Dikarya</taxon>
        <taxon>Ascomycota</taxon>
        <taxon>Pezizomycotina</taxon>
        <taxon>Leotiomycetes</taxon>
        <taxon>Helotiales</taxon>
        <taxon>Sclerotiniaceae</taxon>
        <taxon>Botrytis</taxon>
    </lineage>
</organism>
<sequence>MSDNPICLQGSIVFAISHSHQDANDKEEPHLVINISNGHKVSASQRGATLFVCTRSAGSLDISISGFHSPGYAIILFSSNLLSTTTELTINSSELTVGYASKIRH</sequence>
<dbReference type="HOGENOM" id="CLU_2236205_0_0_1"/>
<dbReference type="EMBL" id="FQ790347">
    <property type="protein sequence ID" value="CCD53654.1"/>
    <property type="molecule type" value="Genomic_DNA"/>
</dbReference>
<evidence type="ECO:0000313" key="2">
    <source>
        <dbReference type="Proteomes" id="UP000008177"/>
    </source>
</evidence>
<gene>
    <name evidence="1" type="ORF">BofuT4_P136990.1</name>
</gene>
<accession>G2YPV6</accession>
<dbReference type="InParanoid" id="G2YPV6"/>
<dbReference type="AlphaFoldDB" id="G2YPV6"/>
<evidence type="ECO:0000313" key="1">
    <source>
        <dbReference type="EMBL" id="CCD53654.1"/>
    </source>
</evidence>
<proteinExistence type="predicted"/>